<dbReference type="RefSeq" id="WP_039497156.1">
    <property type="nucleotide sequence ID" value="NZ_CBCSDF010000003.1"/>
</dbReference>
<proteinExistence type="predicted"/>
<evidence type="ECO:0000313" key="5">
    <source>
        <dbReference type="Proteomes" id="UP001304419"/>
    </source>
</evidence>
<protein>
    <submittedName>
        <fullName evidence="2">Uncharacterized protein</fullName>
    </submittedName>
</protein>
<dbReference type="Proteomes" id="UP000646877">
    <property type="component" value="Unassembled WGS sequence"/>
</dbReference>
<keyword evidence="1" id="KW-0812">Transmembrane</keyword>
<keyword evidence="1" id="KW-1133">Transmembrane helix</keyword>
<organism evidence="2 4">
    <name type="scientific">Pseudoalteromonas maricaloris</name>
    <dbReference type="NCBI Taxonomy" id="184924"/>
    <lineage>
        <taxon>Bacteria</taxon>
        <taxon>Pseudomonadati</taxon>
        <taxon>Pseudomonadota</taxon>
        <taxon>Gammaproteobacteria</taxon>
        <taxon>Alteromonadales</taxon>
        <taxon>Pseudoalteromonadaceae</taxon>
        <taxon>Pseudoalteromonas</taxon>
    </lineage>
</organism>
<name>A0A8I2H6W3_9GAMM</name>
<keyword evidence="5" id="KW-1185">Reference proteome</keyword>
<gene>
    <name evidence="2" type="ORF">F9Y85_01520</name>
    <name evidence="3" type="ORF">R5H13_12045</name>
</gene>
<reference evidence="3 5" key="2">
    <citation type="submission" date="2023-10" db="EMBL/GenBank/DDBJ databases">
        <title>To unveil natural product biosynthetic capacity in Pseudoalteromonas.</title>
        <authorList>
            <person name="Wang J."/>
        </authorList>
    </citation>
    <scope>NUCLEOTIDE SEQUENCE [LARGE SCALE GENOMIC DNA]</scope>
    <source>
        <strain evidence="3 5">DSM 15914</strain>
    </source>
</reference>
<dbReference type="EMBL" id="WEIA01000001">
    <property type="protein sequence ID" value="NLR20025.1"/>
    <property type="molecule type" value="Genomic_DNA"/>
</dbReference>
<dbReference type="AlphaFoldDB" id="A0A8I2H6W3"/>
<evidence type="ECO:0000313" key="4">
    <source>
        <dbReference type="Proteomes" id="UP000646877"/>
    </source>
</evidence>
<dbReference type="Proteomes" id="UP001304419">
    <property type="component" value="Chromosome 1"/>
</dbReference>
<feature type="transmembrane region" description="Helical" evidence="1">
    <location>
        <begin position="88"/>
        <end position="109"/>
    </location>
</feature>
<reference evidence="2" key="1">
    <citation type="submission" date="2019-10" db="EMBL/GenBank/DDBJ databases">
        <authorList>
            <person name="Paulsen S."/>
        </authorList>
    </citation>
    <scope>NUCLEOTIDE SEQUENCE</scope>
    <source>
        <strain evidence="2">LMG 19692</strain>
    </source>
</reference>
<evidence type="ECO:0000313" key="2">
    <source>
        <dbReference type="EMBL" id="NLR20025.1"/>
    </source>
</evidence>
<sequence length="115" mass="12689">MTESKKIGQQLAQKAPYAVVFTAVVFIVLFMSSEVVWLNQIFASASGIISIVFLLLYWHGKGGMYFILGLLAPMLAVMFSELPDFLALAWVINGFFNGAALALMAYLYLGKDAQR</sequence>
<dbReference type="GeneID" id="98336306"/>
<accession>A0A8I2H6W3</accession>
<keyword evidence="1" id="KW-0472">Membrane</keyword>
<evidence type="ECO:0000313" key="3">
    <source>
        <dbReference type="EMBL" id="WOX27392.1"/>
    </source>
</evidence>
<feature type="transmembrane region" description="Helical" evidence="1">
    <location>
        <begin position="15"/>
        <end position="31"/>
    </location>
</feature>
<evidence type="ECO:0000256" key="1">
    <source>
        <dbReference type="SAM" id="Phobius"/>
    </source>
</evidence>
<dbReference type="EMBL" id="CP137578">
    <property type="protein sequence ID" value="WOX27392.1"/>
    <property type="molecule type" value="Genomic_DNA"/>
</dbReference>